<keyword evidence="2" id="KW-0813">Transport</keyword>
<dbReference type="GO" id="GO:0030295">
    <property type="term" value="F:protein kinase activator activity"/>
    <property type="evidence" value="ECO:0007669"/>
    <property type="project" value="TreeGrafter"/>
</dbReference>
<dbReference type="AlphaFoldDB" id="A0A2H3P2S5"/>
<keyword evidence="2" id="KW-0762">Sugar transport</keyword>
<dbReference type="PANTHER" id="PTHR47738">
    <property type="entry name" value="PTS SYSTEM FRUCTOSE-LIKE EIIA COMPONENT-RELATED"/>
    <property type="match status" value="1"/>
</dbReference>
<dbReference type="SUPFAM" id="SSF55804">
    <property type="entry name" value="Phoshotransferase/anion transport protein"/>
    <property type="match status" value="1"/>
</dbReference>
<dbReference type="Proteomes" id="UP000221024">
    <property type="component" value="Unassembled WGS sequence"/>
</dbReference>
<dbReference type="CDD" id="cd00211">
    <property type="entry name" value="PTS_IIA_fru"/>
    <property type="match status" value="1"/>
</dbReference>
<protein>
    <submittedName>
        <fullName evidence="2">PTS sugar transporter subunit IIA</fullName>
    </submittedName>
</protein>
<dbReference type="PANTHER" id="PTHR47738:SF1">
    <property type="entry name" value="NITROGEN REGULATORY PROTEIN"/>
    <property type="match status" value="1"/>
</dbReference>
<proteinExistence type="predicted"/>
<evidence type="ECO:0000313" key="3">
    <source>
        <dbReference type="Proteomes" id="UP000221024"/>
    </source>
</evidence>
<dbReference type="InterPro" id="IPR016152">
    <property type="entry name" value="PTrfase/Anion_transptr"/>
</dbReference>
<keyword evidence="3" id="KW-1185">Reference proteome</keyword>
<dbReference type="EMBL" id="PDEP01000013">
    <property type="protein sequence ID" value="PEN05511.1"/>
    <property type="molecule type" value="Genomic_DNA"/>
</dbReference>
<dbReference type="Pfam" id="PF00359">
    <property type="entry name" value="PTS_EIIA_2"/>
    <property type="match status" value="1"/>
</dbReference>
<name>A0A2H3P2S5_9BACT</name>
<evidence type="ECO:0000259" key="1">
    <source>
        <dbReference type="PROSITE" id="PS51094"/>
    </source>
</evidence>
<accession>A0A2H3P2S5</accession>
<comment type="caution">
    <text evidence="2">The sequence shown here is derived from an EMBL/GenBank/DDBJ whole genome shotgun (WGS) entry which is preliminary data.</text>
</comment>
<dbReference type="OrthoDB" id="95460at2"/>
<dbReference type="InterPro" id="IPR002178">
    <property type="entry name" value="PTS_EIIA_type-2_dom"/>
</dbReference>
<dbReference type="Gene3D" id="3.40.930.10">
    <property type="entry name" value="Mannitol-specific EII, Chain A"/>
    <property type="match status" value="1"/>
</dbReference>
<sequence>MHTRVLRSLVHCLLAPTRSLRFVPTPTLHTLLHPDRIRLGLSSATKADAINTMVDLLANHPAITSLSDVRSAVFERESTMSTGVGHGLGLPHAKTDAATETIAALATLHPPVEFDAIDSSPVELLLLLVGPESEASLHIKVLGRISRLVHQVPLRDALTRADTPEAVVDTLQRAEATL</sequence>
<evidence type="ECO:0000313" key="2">
    <source>
        <dbReference type="EMBL" id="PEN05511.1"/>
    </source>
</evidence>
<organism evidence="2 3">
    <name type="scientific">Longimonas halophila</name>
    <dbReference type="NCBI Taxonomy" id="1469170"/>
    <lineage>
        <taxon>Bacteria</taxon>
        <taxon>Pseudomonadati</taxon>
        <taxon>Rhodothermota</taxon>
        <taxon>Rhodothermia</taxon>
        <taxon>Rhodothermales</taxon>
        <taxon>Salisaetaceae</taxon>
        <taxon>Longimonas</taxon>
    </lineage>
</organism>
<gene>
    <name evidence="2" type="ORF">CRI93_12465</name>
</gene>
<feature type="domain" description="PTS EIIA type-2" evidence="1">
    <location>
        <begin position="30"/>
        <end position="174"/>
    </location>
</feature>
<dbReference type="InterPro" id="IPR051541">
    <property type="entry name" value="PTS_SugarTrans_NitroReg"/>
</dbReference>
<dbReference type="PROSITE" id="PS51094">
    <property type="entry name" value="PTS_EIIA_TYPE_2"/>
    <property type="match status" value="1"/>
</dbReference>
<reference evidence="2 3" key="1">
    <citation type="submission" date="2017-10" db="EMBL/GenBank/DDBJ databases">
        <title>Draft genome of Longimonas halophila.</title>
        <authorList>
            <person name="Goh K.M."/>
            <person name="Shamsir M.S."/>
            <person name="Lim S.W."/>
        </authorList>
    </citation>
    <scope>NUCLEOTIDE SEQUENCE [LARGE SCALE GENOMIC DNA]</scope>
    <source>
        <strain evidence="2 3">KCTC 42399</strain>
    </source>
</reference>